<evidence type="ECO:0000313" key="2">
    <source>
        <dbReference type="EMBL" id="WPB85776.1"/>
    </source>
</evidence>
<dbReference type="EMBL" id="CP137852">
    <property type="protein sequence ID" value="WPB85776.1"/>
    <property type="molecule type" value="Genomic_DNA"/>
</dbReference>
<name>A0ABZ0PKM6_9PROT</name>
<keyword evidence="1" id="KW-1133">Transmembrane helix</keyword>
<gene>
    <name evidence="2" type="ORF">R9Z33_02625</name>
</gene>
<protein>
    <recommendedName>
        <fullName evidence="4">DUF1328 domain-containing protein</fullName>
    </recommendedName>
</protein>
<evidence type="ECO:0008006" key="4">
    <source>
        <dbReference type="Google" id="ProtNLM"/>
    </source>
</evidence>
<reference evidence="2 3" key="1">
    <citation type="submission" date="2023-11" db="EMBL/GenBank/DDBJ databases">
        <title>Arctic aerobic anoxygenic photoheterotroph Sediminicoccus rosea KRV36 adapts its photosynthesis to long days of polar summer.</title>
        <authorList>
            <person name="Tomasch J."/>
            <person name="Kopejtka K."/>
            <person name="Bily T."/>
            <person name="Gardiner A.T."/>
            <person name="Gardian Z."/>
            <person name="Shivaramu S."/>
            <person name="Koblizek M."/>
            <person name="Engelhardt F."/>
            <person name="Kaftan D."/>
        </authorList>
    </citation>
    <scope>NUCLEOTIDE SEQUENCE [LARGE SCALE GENOMIC DNA]</scope>
    <source>
        <strain evidence="2 3">R-30</strain>
    </source>
</reference>
<evidence type="ECO:0000256" key="1">
    <source>
        <dbReference type="SAM" id="Phobius"/>
    </source>
</evidence>
<sequence>MPISSGFFIALYLVFALVGLFGAARAEGYLNAFSLMLLAFALWMAFGVIKRHFDAKQPH</sequence>
<dbReference type="Proteomes" id="UP001305521">
    <property type="component" value="Chromosome"/>
</dbReference>
<organism evidence="2 3">
    <name type="scientific">Sediminicoccus rosea</name>
    <dbReference type="NCBI Taxonomy" id="1225128"/>
    <lineage>
        <taxon>Bacteria</taxon>
        <taxon>Pseudomonadati</taxon>
        <taxon>Pseudomonadota</taxon>
        <taxon>Alphaproteobacteria</taxon>
        <taxon>Acetobacterales</taxon>
        <taxon>Roseomonadaceae</taxon>
        <taxon>Sediminicoccus</taxon>
    </lineage>
</organism>
<evidence type="ECO:0000313" key="3">
    <source>
        <dbReference type="Proteomes" id="UP001305521"/>
    </source>
</evidence>
<accession>A0ABZ0PKM6</accession>
<proteinExistence type="predicted"/>
<feature type="transmembrane region" description="Helical" evidence="1">
    <location>
        <begin position="30"/>
        <end position="49"/>
    </location>
</feature>
<keyword evidence="3" id="KW-1185">Reference proteome</keyword>
<keyword evidence="1" id="KW-0472">Membrane</keyword>
<dbReference type="RefSeq" id="WP_318649756.1">
    <property type="nucleotide sequence ID" value="NZ_CP137852.1"/>
</dbReference>
<keyword evidence="1" id="KW-0812">Transmembrane</keyword>
<feature type="transmembrane region" description="Helical" evidence="1">
    <location>
        <begin position="7"/>
        <end position="24"/>
    </location>
</feature>